<protein>
    <submittedName>
        <fullName evidence="3">Terminase family protein</fullName>
    </submittedName>
</protein>
<evidence type="ECO:0000259" key="2">
    <source>
        <dbReference type="Pfam" id="PF17289"/>
    </source>
</evidence>
<dbReference type="Pfam" id="PF17289">
    <property type="entry name" value="Terminase_6C"/>
    <property type="match status" value="1"/>
</dbReference>
<dbReference type="EMBL" id="PDJQ01000001">
    <property type="protein sequence ID" value="PFG73453.1"/>
    <property type="molecule type" value="Genomic_DNA"/>
</dbReference>
<dbReference type="InterPro" id="IPR027417">
    <property type="entry name" value="P-loop_NTPase"/>
</dbReference>
<dbReference type="Gene3D" id="3.40.50.300">
    <property type="entry name" value="P-loop containing nucleotide triphosphate hydrolases"/>
    <property type="match status" value="1"/>
</dbReference>
<dbReference type="Gene3D" id="3.30.420.240">
    <property type="match status" value="1"/>
</dbReference>
<comment type="caution">
    <text evidence="3">The sequence shown here is derived from an EMBL/GenBank/DDBJ whole genome shotgun (WGS) entry which is preliminary data.</text>
</comment>
<evidence type="ECO:0000313" key="4">
    <source>
        <dbReference type="Proteomes" id="UP000223071"/>
    </source>
</evidence>
<dbReference type="InterPro" id="IPR035421">
    <property type="entry name" value="Terminase_6C"/>
</dbReference>
<dbReference type="Proteomes" id="UP000223071">
    <property type="component" value="Unassembled WGS sequence"/>
</dbReference>
<dbReference type="AlphaFoldDB" id="A0A2A9HDQ4"/>
<keyword evidence="1" id="KW-1188">Viral release from host cell</keyword>
<evidence type="ECO:0000313" key="3">
    <source>
        <dbReference type="EMBL" id="PFG73453.1"/>
    </source>
</evidence>
<accession>A0A2A9HDQ4</accession>
<dbReference type="RefSeq" id="WP_098502909.1">
    <property type="nucleotide sequence ID" value="NZ_PDJQ01000001.1"/>
</dbReference>
<organism evidence="3 4">
    <name type="scientific">Tepidiforma thermophila (strain KCTC 52669 / CGMCC 1.13589 / G233)</name>
    <dbReference type="NCBI Taxonomy" id="2761530"/>
    <lineage>
        <taxon>Bacteria</taxon>
        <taxon>Bacillati</taxon>
        <taxon>Chloroflexota</taxon>
        <taxon>Tepidiformia</taxon>
        <taxon>Tepidiformales</taxon>
        <taxon>Tepidiformaceae</taxon>
        <taxon>Tepidiforma</taxon>
    </lineage>
</organism>
<proteinExistence type="predicted"/>
<feature type="domain" description="Terminase large subunit gp17-like C-terminal" evidence="2">
    <location>
        <begin position="263"/>
        <end position="422"/>
    </location>
</feature>
<reference evidence="3 4" key="1">
    <citation type="submission" date="2017-09" db="EMBL/GenBank/DDBJ databases">
        <title>Sequencing the genomes of two abundant thermophiles in Great Basin hot springs: Thermocrinis jamiesonii and novel Chloroflexi Thermoflexus hugenholtzii.</title>
        <authorList>
            <person name="Hedlund B."/>
        </authorList>
    </citation>
    <scope>NUCLEOTIDE SEQUENCE [LARGE SCALE GENOMIC DNA]</scope>
    <source>
        <strain evidence="3 4">G233</strain>
    </source>
</reference>
<gene>
    <name evidence="3" type="ORF">A9A59_0650</name>
</gene>
<name>A0A2A9HDQ4_TEPT2</name>
<sequence length="437" mass="47038">MAAPLLRPYQRRVFLPLCRGLLTVRHEQFTLLMPRQSGKNQLAATIVTALLLAHARRGGSIVICAPTFRPQAAISLERTRAILEPAARRAGLQPRVEEHRIRCGNAEAVFLSASGHAQVAGHTASIALLADEAQDIDPDWFDRQFRPMAASTGAPALLFGTPWDGDSLLERAIARNAGRTAAGLPLHYSVSWQEVARDVPIYGQYVERERQRLGAQNPLYLSQYELIASRTSARLLSAEALARIEGSHSLLEGPRAGERYVAGLDPAGAGPDATVLAIGRLQPGRRLEIVAFETWQGADLAGFAPRVASIAARWGLERLAIDATGLGQPLAAALEPHLGRALLPVAFSQQTKSALGWELIAACETGRLALPSPAGGQPALLQCWEELRACRRSLRIGGILHWEAPAGQHDDFVAALALALHAAGALPQERTARGRRS</sequence>
<evidence type="ECO:0000256" key="1">
    <source>
        <dbReference type="ARBA" id="ARBA00022612"/>
    </source>
</evidence>
<keyword evidence="4" id="KW-1185">Reference proteome</keyword>